<organism evidence="1 2">
    <name type="scientific">Roseicyclus persicicus</name>
    <dbReference type="NCBI Taxonomy" id="2650661"/>
    <lineage>
        <taxon>Bacteria</taxon>
        <taxon>Pseudomonadati</taxon>
        <taxon>Pseudomonadota</taxon>
        <taxon>Alphaproteobacteria</taxon>
        <taxon>Rhodobacterales</taxon>
        <taxon>Roseobacteraceae</taxon>
        <taxon>Roseicyclus</taxon>
    </lineage>
</organism>
<evidence type="ECO:0000313" key="1">
    <source>
        <dbReference type="EMBL" id="NKX43631.1"/>
    </source>
</evidence>
<name>A0A7X6GYJ5_9RHOB</name>
<accession>A0A7X6GYJ5</accession>
<sequence length="264" mass="27993">MTHRSRDTVTVSPPTFDRMDFARVDATLPAAHAPFDRDWLMARFAEGLQIRMLRPPCEGLVLFQPGRLAWRPVEGADRAVVVHDLRVGAGPLAREGAARLWAAVERFAAYYGYAAVLALTGAGPGLIAPANGPGRGWLTLDRSPFGDRLVGRILQGPLALPRLPQDWAMRAAALGPGVVIQTTGESATLEARARAVTAALAPHGVRVRHDRATCAEETRCCAVRPGAAYAVVLDGRYLGGPELGPEGILRAALGAVGPEAYSPA</sequence>
<dbReference type="Proteomes" id="UP000526408">
    <property type="component" value="Unassembled WGS sequence"/>
</dbReference>
<comment type="caution">
    <text evidence="1">The sequence shown here is derived from an EMBL/GenBank/DDBJ whole genome shotgun (WGS) entry which is preliminary data.</text>
</comment>
<dbReference type="AlphaFoldDB" id="A0A7X6GYJ5"/>
<evidence type="ECO:0008006" key="3">
    <source>
        <dbReference type="Google" id="ProtNLM"/>
    </source>
</evidence>
<dbReference type="EMBL" id="JAAZQQ010000001">
    <property type="protein sequence ID" value="NKX43631.1"/>
    <property type="molecule type" value="Genomic_DNA"/>
</dbReference>
<evidence type="ECO:0000313" key="2">
    <source>
        <dbReference type="Proteomes" id="UP000526408"/>
    </source>
</evidence>
<dbReference type="RefSeq" id="WP_168621986.1">
    <property type="nucleotide sequence ID" value="NZ_JAAZQQ010000001.1"/>
</dbReference>
<protein>
    <recommendedName>
        <fullName evidence="3">GNAT family N-acetyltransferase</fullName>
    </recommendedName>
</protein>
<proteinExistence type="predicted"/>
<reference evidence="1 2" key="1">
    <citation type="submission" date="2020-04" db="EMBL/GenBank/DDBJ databases">
        <authorList>
            <person name="Yoon J."/>
        </authorList>
    </citation>
    <scope>NUCLEOTIDE SEQUENCE [LARGE SCALE GENOMIC DNA]</scope>
    <source>
        <strain evidence="1 2">KMU-115</strain>
    </source>
</reference>
<keyword evidence="2" id="KW-1185">Reference proteome</keyword>
<gene>
    <name evidence="1" type="ORF">HCU73_03440</name>
</gene>